<comment type="caution">
    <text evidence="1">The sequence shown here is derived from an EMBL/GenBank/DDBJ whole genome shotgun (WGS) entry which is preliminary data.</text>
</comment>
<proteinExistence type="predicted"/>
<evidence type="ECO:0000313" key="1">
    <source>
        <dbReference type="EMBL" id="SES96563.1"/>
    </source>
</evidence>
<protein>
    <recommendedName>
        <fullName evidence="3">Lipoprotein</fullName>
    </recommendedName>
</protein>
<dbReference type="EMBL" id="FOIB01000001">
    <property type="protein sequence ID" value="SES96563.1"/>
    <property type="molecule type" value="Genomic_DNA"/>
</dbReference>
<sequence length="197" mass="21219">MMGARLLPLLAVLIQSQVASPQGMPELPLVVREGGWARYQAVSSDGPTRFVVKVGAPGRHQGKQGRWFDLEIEVPATGRVTLQFLVAGERFGAGNVLLMRAALPGGKPREVSGPLPDEFKTRRDGRFLQKTTETLAGRTLEVSEYSYAGGITAEWSASVPGLGLVRMSGESPFQLVDFGVGGDPWKERVHPAPAARK</sequence>
<evidence type="ECO:0008006" key="3">
    <source>
        <dbReference type="Google" id="ProtNLM"/>
    </source>
</evidence>
<accession>A0ABY1BX10</accession>
<dbReference type="Proteomes" id="UP000183760">
    <property type="component" value="Unassembled WGS sequence"/>
</dbReference>
<reference evidence="1 2" key="1">
    <citation type="submission" date="2016-10" db="EMBL/GenBank/DDBJ databases">
        <authorList>
            <person name="Varghese N."/>
            <person name="Submissions S."/>
        </authorList>
    </citation>
    <scope>NUCLEOTIDE SEQUENCE [LARGE SCALE GENOMIC DNA]</scope>
    <source>
        <strain evidence="1 2">DSM 16525</strain>
    </source>
</reference>
<dbReference type="RefSeq" id="WP_074948995.1">
    <property type="nucleotide sequence ID" value="NZ_BJXR01000012.1"/>
</dbReference>
<keyword evidence="2" id="KW-1185">Reference proteome</keyword>
<name>A0ABY1BX10_MYXFU</name>
<organism evidence="1 2">
    <name type="scientific">Myxococcus fulvus</name>
    <dbReference type="NCBI Taxonomy" id="33"/>
    <lineage>
        <taxon>Bacteria</taxon>
        <taxon>Pseudomonadati</taxon>
        <taxon>Myxococcota</taxon>
        <taxon>Myxococcia</taxon>
        <taxon>Myxococcales</taxon>
        <taxon>Cystobacterineae</taxon>
        <taxon>Myxococcaceae</taxon>
        <taxon>Myxococcus</taxon>
    </lineage>
</organism>
<evidence type="ECO:0000313" key="2">
    <source>
        <dbReference type="Proteomes" id="UP000183760"/>
    </source>
</evidence>
<gene>
    <name evidence="1" type="ORF">SAMN05443572_101707</name>
</gene>